<evidence type="ECO:0000313" key="3">
    <source>
        <dbReference type="Proteomes" id="UP000182100"/>
    </source>
</evidence>
<evidence type="ECO:0000313" key="2">
    <source>
        <dbReference type="EMBL" id="SDC00788.1"/>
    </source>
</evidence>
<dbReference type="EMBL" id="FMZK01000001">
    <property type="protein sequence ID" value="SDC00788.1"/>
    <property type="molecule type" value="Genomic_DNA"/>
</dbReference>
<accession>A0A1G6I305</accession>
<sequence>MTDDPWRKSTYSPDASNCVEIAAAPAVVLVRDSKDTAGPRLALSPASWTAFLTHVAR</sequence>
<evidence type="ECO:0000259" key="1">
    <source>
        <dbReference type="Pfam" id="PF04149"/>
    </source>
</evidence>
<reference evidence="3" key="1">
    <citation type="submission" date="2016-10" db="EMBL/GenBank/DDBJ databases">
        <authorList>
            <person name="Varghese N."/>
            <person name="Submissions S."/>
        </authorList>
    </citation>
    <scope>NUCLEOTIDE SEQUENCE [LARGE SCALE GENOMIC DNA]</scope>
    <source>
        <strain evidence="3">CGMCC 4.3504</strain>
    </source>
</reference>
<name>A0A1G6I305_9ACTN</name>
<dbReference type="InterPro" id="IPR007278">
    <property type="entry name" value="DUF397"/>
</dbReference>
<dbReference type="Proteomes" id="UP000182100">
    <property type="component" value="Unassembled WGS sequence"/>
</dbReference>
<dbReference type="Pfam" id="PF04149">
    <property type="entry name" value="DUF397"/>
    <property type="match status" value="1"/>
</dbReference>
<dbReference type="RefSeq" id="WP_074993253.1">
    <property type="nucleotide sequence ID" value="NZ_FMZK01000001.1"/>
</dbReference>
<dbReference type="STRING" id="67344.SAMN05216505_10131"/>
<feature type="domain" description="DUF397" evidence="1">
    <location>
        <begin position="6"/>
        <end position="55"/>
    </location>
</feature>
<keyword evidence="3" id="KW-1185">Reference proteome</keyword>
<gene>
    <name evidence="2" type="ORF">SAMN05216505_10131</name>
</gene>
<protein>
    <recommendedName>
        <fullName evidence="1">DUF397 domain-containing protein</fullName>
    </recommendedName>
</protein>
<organism evidence="2 3">
    <name type="scientific">Streptomyces prasinopilosus</name>
    <dbReference type="NCBI Taxonomy" id="67344"/>
    <lineage>
        <taxon>Bacteria</taxon>
        <taxon>Bacillati</taxon>
        <taxon>Actinomycetota</taxon>
        <taxon>Actinomycetes</taxon>
        <taxon>Kitasatosporales</taxon>
        <taxon>Streptomycetaceae</taxon>
        <taxon>Streptomyces</taxon>
    </lineage>
</organism>
<dbReference type="AlphaFoldDB" id="A0A1G6I305"/>
<proteinExistence type="predicted"/>